<sequence length="400" mass="44666">WVEYVDGDLCATDNSATGGQDLSTVTKVQKYSLRVTLTTNALGNVSPVLHRIGVQEISRTNFDNLATVEKVQWSLDPRSLKGEIAEATIRVERDGKQDYRDAITQLLIDNDYDSIEFRLWVGHPDLDRSKWLLVDSFPIIDDHDPFEAYIRFRCVSALAHIRQALPIPDTAAATVNRTALEYSSTDLKTIVDDILDNQVVLPGRYRGQGIADATTLASKRIEDSDAKTELDAVCHLGGGGFITSQGRVKYVDMFGDKPVVHVFDEDETTVQAAPPGLRQRVPEYFVPYNYDPDIKWYASEVRAFHVDALADLGRARIDVPLRLDGTVAQWIDTSALAETIAKRHALAFGTGVRLWTFTSSYAYPELEVGDLAAIKTKKFVLRDPVNDRGLRGHLWVMGRI</sequence>
<proteinExistence type="predicted"/>
<gene>
    <name evidence="1" type="ORF">LCGC14_2835810</name>
</gene>
<feature type="non-terminal residue" evidence="1">
    <location>
        <position position="1"/>
    </location>
</feature>
<comment type="caution">
    <text evidence="1">The sequence shown here is derived from an EMBL/GenBank/DDBJ whole genome shotgun (WGS) entry which is preliminary data.</text>
</comment>
<reference evidence="1" key="1">
    <citation type="journal article" date="2015" name="Nature">
        <title>Complex archaea that bridge the gap between prokaryotes and eukaryotes.</title>
        <authorList>
            <person name="Spang A."/>
            <person name="Saw J.H."/>
            <person name="Jorgensen S.L."/>
            <person name="Zaremba-Niedzwiedzka K."/>
            <person name="Martijn J."/>
            <person name="Lind A.E."/>
            <person name="van Eijk R."/>
            <person name="Schleper C."/>
            <person name="Guy L."/>
            <person name="Ettema T.J."/>
        </authorList>
    </citation>
    <scope>NUCLEOTIDE SEQUENCE</scope>
</reference>
<name>A0A0F8YCU6_9ZZZZ</name>
<evidence type="ECO:0000313" key="1">
    <source>
        <dbReference type="EMBL" id="KKK79208.1"/>
    </source>
</evidence>
<dbReference type="AlphaFoldDB" id="A0A0F8YCU6"/>
<organism evidence="1">
    <name type="scientific">marine sediment metagenome</name>
    <dbReference type="NCBI Taxonomy" id="412755"/>
    <lineage>
        <taxon>unclassified sequences</taxon>
        <taxon>metagenomes</taxon>
        <taxon>ecological metagenomes</taxon>
    </lineage>
</organism>
<dbReference type="EMBL" id="LAZR01054134">
    <property type="protein sequence ID" value="KKK79208.1"/>
    <property type="molecule type" value="Genomic_DNA"/>
</dbReference>
<accession>A0A0F8YCU6</accession>
<feature type="non-terminal residue" evidence="1">
    <location>
        <position position="400"/>
    </location>
</feature>
<protein>
    <submittedName>
        <fullName evidence="1">Uncharacterized protein</fullName>
    </submittedName>
</protein>